<evidence type="ECO:0000256" key="5">
    <source>
        <dbReference type="ARBA" id="ARBA00022840"/>
    </source>
</evidence>
<comment type="catalytic activity">
    <reaction evidence="7">
        <text>L-aspartate + L-glutamine + ATP + H2O = L-asparagine + L-glutamate + AMP + diphosphate + H(+)</text>
        <dbReference type="Rhea" id="RHEA:12228"/>
        <dbReference type="ChEBI" id="CHEBI:15377"/>
        <dbReference type="ChEBI" id="CHEBI:15378"/>
        <dbReference type="ChEBI" id="CHEBI:29985"/>
        <dbReference type="ChEBI" id="CHEBI:29991"/>
        <dbReference type="ChEBI" id="CHEBI:30616"/>
        <dbReference type="ChEBI" id="CHEBI:33019"/>
        <dbReference type="ChEBI" id="CHEBI:58048"/>
        <dbReference type="ChEBI" id="CHEBI:58359"/>
        <dbReference type="ChEBI" id="CHEBI:456215"/>
        <dbReference type="EC" id="6.3.5.4"/>
    </reaction>
</comment>
<evidence type="ECO:0000256" key="10">
    <source>
        <dbReference type="PIRSR" id="PIRSR001589-3"/>
    </source>
</evidence>
<evidence type="ECO:0000256" key="6">
    <source>
        <dbReference type="ARBA" id="ARBA00022962"/>
    </source>
</evidence>
<dbReference type="InterPro" id="IPR033738">
    <property type="entry name" value="AsnB_N"/>
</dbReference>
<keyword evidence="8" id="KW-0061">Asparagine biosynthesis</keyword>
<dbReference type="InterPro" id="IPR001962">
    <property type="entry name" value="Asn_synthase"/>
</dbReference>
<feature type="binding site" evidence="9">
    <location>
        <position position="96"/>
    </location>
    <ligand>
        <name>L-glutamine</name>
        <dbReference type="ChEBI" id="CHEBI:58359"/>
    </ligand>
</feature>
<evidence type="ECO:0000256" key="2">
    <source>
        <dbReference type="ARBA" id="ARBA00005752"/>
    </source>
</evidence>
<keyword evidence="6 8" id="KW-0315">Glutamine amidotransferase</keyword>
<dbReference type="SUPFAM" id="SSF56235">
    <property type="entry name" value="N-terminal nucleophile aminohydrolases (Ntn hydrolases)"/>
    <property type="match status" value="1"/>
</dbReference>
<dbReference type="PANTHER" id="PTHR43284">
    <property type="entry name" value="ASPARAGINE SYNTHETASE (GLUTAMINE-HYDROLYZING)"/>
    <property type="match status" value="1"/>
</dbReference>
<dbReference type="SUPFAM" id="SSF52402">
    <property type="entry name" value="Adenine nucleotide alpha hydrolases-like"/>
    <property type="match status" value="1"/>
</dbReference>
<feature type="domain" description="Glutamine amidotransferase type-2" evidence="11">
    <location>
        <begin position="2"/>
        <end position="209"/>
    </location>
</feature>
<feature type="active site" description="For GATase activity" evidence="8">
    <location>
        <position position="2"/>
    </location>
</feature>
<keyword evidence="5 9" id="KW-0067">ATP-binding</keyword>
<keyword evidence="13" id="KW-1185">Reference proteome</keyword>
<dbReference type="Pfam" id="PF00733">
    <property type="entry name" value="Asn_synthase"/>
    <property type="match status" value="1"/>
</dbReference>
<dbReference type="Gene3D" id="3.40.50.620">
    <property type="entry name" value="HUPs"/>
    <property type="match status" value="1"/>
</dbReference>
<dbReference type="Proteomes" id="UP000231658">
    <property type="component" value="Unassembled WGS sequence"/>
</dbReference>
<evidence type="ECO:0000256" key="9">
    <source>
        <dbReference type="PIRSR" id="PIRSR001589-2"/>
    </source>
</evidence>
<dbReference type="Pfam" id="PF13537">
    <property type="entry name" value="GATase_7"/>
    <property type="match status" value="1"/>
</dbReference>
<comment type="pathway">
    <text evidence="1">Amino-acid biosynthesis; L-asparagine biosynthesis; L-asparagine from L-aspartate (L-Gln route): step 1/1.</text>
</comment>
<dbReference type="CDD" id="cd00712">
    <property type="entry name" value="AsnB"/>
    <property type="match status" value="1"/>
</dbReference>
<accession>A0A1C3RHZ9</accession>
<feature type="binding site" evidence="9">
    <location>
        <begin position="359"/>
        <end position="360"/>
    </location>
    <ligand>
        <name>ATP</name>
        <dbReference type="ChEBI" id="CHEBI:30616"/>
    </ligand>
</feature>
<evidence type="ECO:0000256" key="8">
    <source>
        <dbReference type="PIRSR" id="PIRSR001589-1"/>
    </source>
</evidence>
<comment type="similarity">
    <text evidence="2">Belongs to the asparagine synthetase family.</text>
</comment>
<evidence type="ECO:0000313" key="12">
    <source>
        <dbReference type="EMBL" id="SCA56898.1"/>
    </source>
</evidence>
<dbReference type="InterPro" id="IPR006426">
    <property type="entry name" value="Asn_synth_AEB"/>
</dbReference>
<dbReference type="NCBIfam" id="TIGR01536">
    <property type="entry name" value="asn_synth_AEB"/>
    <property type="match status" value="1"/>
</dbReference>
<dbReference type="GO" id="GO:0006529">
    <property type="term" value="P:asparagine biosynthetic process"/>
    <property type="evidence" value="ECO:0007669"/>
    <property type="project" value="UniProtKB-KW"/>
</dbReference>
<evidence type="ECO:0000256" key="3">
    <source>
        <dbReference type="ARBA" id="ARBA00012737"/>
    </source>
</evidence>
<gene>
    <name evidence="12" type="ORF">MTBPR1_30268</name>
</gene>
<sequence>MCGIAGFMTIDGTSPSDEVLDAFARCLAHRGPDGQGRFREKNVAMVQTRLAIIDLETGQQPIIDEKGNVLSANGEVYNFVELRAELPDLEMKTASDCEPPLHLYGRKGLAFVDDLRGMFAISIYDKERGRLVLSRDPFGIKPLYYAETQRGFAFASEPQALIGAGLVKPKVREEARNAFMQLQFSTGRNTIYKGIKRVLPGETLVVERGLVVEHHMKLALDAGGPKSISEGQAMKKMEEALIDSVKVHQRSDVPYGLFLSGGIDSSCLLSLMAELNDNPIKAYTAGFSGTDVPDEREHARMLAQKVGADHTEVEFDENDFLKLLPRIAEAIDDPVADYAVLPTFKLAREARKDVKVVLSGEGADELMGGYGRYRAYCRPWPLRKTIRGTGTFDGLGVFSKDIGKDWHKGIEKAEHYVKKFGFSRLQRAQGIDLIDWLPHDLLIKLDRCLMANGVEGRTPFLDPEVAKAVFYLPDNMKISNKLGKNLLRHWLNKRLPEAKPFSKKRGFTVPVGHWIASHGAQLGPLVAYQPGVAEFCDKNAVIRLFTTEGKEEGFAAWTLLFYALWHQRHILELKSDGDVFDALSLK</sequence>
<dbReference type="PIRSF" id="PIRSF001589">
    <property type="entry name" value="Asn_synthetase_glu-h"/>
    <property type="match status" value="1"/>
</dbReference>
<dbReference type="InterPro" id="IPR014729">
    <property type="entry name" value="Rossmann-like_a/b/a_fold"/>
</dbReference>
<dbReference type="GO" id="GO:0005829">
    <property type="term" value="C:cytosol"/>
    <property type="evidence" value="ECO:0007669"/>
    <property type="project" value="TreeGrafter"/>
</dbReference>
<evidence type="ECO:0000256" key="1">
    <source>
        <dbReference type="ARBA" id="ARBA00005187"/>
    </source>
</evidence>
<dbReference type="InterPro" id="IPR029055">
    <property type="entry name" value="Ntn_hydrolases_N"/>
</dbReference>
<dbReference type="PROSITE" id="PS51278">
    <property type="entry name" value="GATASE_TYPE_2"/>
    <property type="match status" value="1"/>
</dbReference>
<dbReference type="RefSeq" id="WP_069188954.1">
    <property type="nucleotide sequence ID" value="NZ_FLYE01000023.1"/>
</dbReference>
<dbReference type="InterPro" id="IPR051786">
    <property type="entry name" value="ASN_synthetase/amidase"/>
</dbReference>
<dbReference type="GO" id="GO:0004066">
    <property type="term" value="F:asparagine synthase (glutamine-hydrolyzing) activity"/>
    <property type="evidence" value="ECO:0007669"/>
    <property type="project" value="UniProtKB-EC"/>
</dbReference>
<evidence type="ECO:0000256" key="7">
    <source>
        <dbReference type="ARBA" id="ARBA00048741"/>
    </source>
</evidence>
<evidence type="ECO:0000313" key="13">
    <source>
        <dbReference type="Proteomes" id="UP000231658"/>
    </source>
</evidence>
<proteinExistence type="inferred from homology"/>
<dbReference type="GO" id="GO:0005524">
    <property type="term" value="F:ATP binding"/>
    <property type="evidence" value="ECO:0007669"/>
    <property type="project" value="UniProtKB-KW"/>
</dbReference>
<evidence type="ECO:0000259" key="11">
    <source>
        <dbReference type="PROSITE" id="PS51278"/>
    </source>
</evidence>
<dbReference type="STRING" id="1867952.MTBPR1_30268"/>
<dbReference type="InterPro" id="IPR017932">
    <property type="entry name" value="GATase_2_dom"/>
</dbReference>
<feature type="site" description="Important for beta-aspartyl-AMP intermediate formation" evidence="10">
    <location>
        <position position="361"/>
    </location>
</feature>
<dbReference type="CDD" id="cd01991">
    <property type="entry name" value="Asn_synthase_B_C"/>
    <property type="match status" value="1"/>
</dbReference>
<protein>
    <recommendedName>
        <fullName evidence="3">asparagine synthase (glutamine-hydrolyzing)</fullName>
        <ecNumber evidence="3">6.3.5.4</ecNumber>
    </recommendedName>
</protein>
<dbReference type="AlphaFoldDB" id="A0A1C3RHZ9"/>
<keyword evidence="4 9" id="KW-0547">Nucleotide-binding</keyword>
<keyword evidence="12" id="KW-0436">Ligase</keyword>
<organism evidence="12 13">
    <name type="scientific">Candidatus Terasakiella magnetica</name>
    <dbReference type="NCBI Taxonomy" id="1867952"/>
    <lineage>
        <taxon>Bacteria</taxon>
        <taxon>Pseudomonadati</taxon>
        <taxon>Pseudomonadota</taxon>
        <taxon>Alphaproteobacteria</taxon>
        <taxon>Rhodospirillales</taxon>
        <taxon>Terasakiellaceae</taxon>
        <taxon>Terasakiella</taxon>
    </lineage>
</organism>
<dbReference type="Gene3D" id="3.60.20.10">
    <property type="entry name" value="Glutamine Phosphoribosylpyrophosphate, subunit 1, domain 1"/>
    <property type="match status" value="1"/>
</dbReference>
<dbReference type="EC" id="6.3.5.4" evidence="3"/>
<reference evidence="12 13" key="1">
    <citation type="submission" date="2016-07" db="EMBL/GenBank/DDBJ databases">
        <authorList>
            <person name="Lefevre C.T."/>
        </authorList>
    </citation>
    <scope>NUCLEOTIDE SEQUENCE [LARGE SCALE GENOMIC DNA]</scope>
    <source>
        <strain evidence="12">PR1</strain>
    </source>
</reference>
<dbReference type="EMBL" id="FLYE01000023">
    <property type="protein sequence ID" value="SCA56898.1"/>
    <property type="molecule type" value="Genomic_DNA"/>
</dbReference>
<keyword evidence="8" id="KW-0028">Amino-acid biosynthesis</keyword>
<evidence type="ECO:0000256" key="4">
    <source>
        <dbReference type="ARBA" id="ARBA00022741"/>
    </source>
</evidence>
<name>A0A1C3RHZ9_9PROT</name>
<dbReference type="PANTHER" id="PTHR43284:SF1">
    <property type="entry name" value="ASPARAGINE SYNTHETASE"/>
    <property type="match status" value="1"/>
</dbReference>
<dbReference type="OrthoDB" id="9763290at2"/>